<gene>
    <name evidence="3" type="ORF">GCM10009836_10120</name>
</gene>
<dbReference type="PANTHER" id="PTHR31435">
    <property type="entry name" value="PROTEIN NATD1"/>
    <property type="match status" value="1"/>
</dbReference>
<name>A0ABN2MPL4_9PSEU</name>
<dbReference type="PROSITE" id="PS51729">
    <property type="entry name" value="GNAT_YJDJ"/>
    <property type="match status" value="1"/>
</dbReference>
<dbReference type="PROSITE" id="PS51186">
    <property type="entry name" value="GNAT"/>
    <property type="match status" value="1"/>
</dbReference>
<evidence type="ECO:0000259" key="2">
    <source>
        <dbReference type="PROSITE" id="PS51729"/>
    </source>
</evidence>
<evidence type="ECO:0000313" key="3">
    <source>
        <dbReference type="EMBL" id="GAA1833968.1"/>
    </source>
</evidence>
<reference evidence="3 4" key="1">
    <citation type="journal article" date="2019" name="Int. J. Syst. Evol. Microbiol.">
        <title>The Global Catalogue of Microorganisms (GCM) 10K type strain sequencing project: providing services to taxonomists for standard genome sequencing and annotation.</title>
        <authorList>
            <consortium name="The Broad Institute Genomics Platform"/>
            <consortium name="The Broad Institute Genome Sequencing Center for Infectious Disease"/>
            <person name="Wu L."/>
            <person name="Ma J."/>
        </authorList>
    </citation>
    <scope>NUCLEOTIDE SEQUENCE [LARGE SCALE GENOMIC DNA]</scope>
    <source>
        <strain evidence="3 4">JCM 16009</strain>
    </source>
</reference>
<protein>
    <submittedName>
        <fullName evidence="3">GNAT family N-acetyltransferase</fullName>
    </submittedName>
</protein>
<dbReference type="RefSeq" id="WP_344412816.1">
    <property type="nucleotide sequence ID" value="NZ_BAAAQK010000003.1"/>
</dbReference>
<feature type="domain" description="N-acetyltransferase" evidence="1">
    <location>
        <begin position="1"/>
        <end position="102"/>
    </location>
</feature>
<dbReference type="Pfam" id="PF14542">
    <property type="entry name" value="Acetyltransf_CG"/>
    <property type="match status" value="1"/>
</dbReference>
<dbReference type="InterPro" id="IPR000182">
    <property type="entry name" value="GNAT_dom"/>
</dbReference>
<feature type="domain" description="N-acetyltransferase" evidence="2">
    <location>
        <begin position="7"/>
        <end position="93"/>
    </location>
</feature>
<dbReference type="Proteomes" id="UP001500449">
    <property type="component" value="Unassembled WGS sequence"/>
</dbReference>
<dbReference type="Gene3D" id="3.40.630.30">
    <property type="match status" value="1"/>
</dbReference>
<dbReference type="PANTHER" id="PTHR31435:SF10">
    <property type="entry name" value="BSR4717 PROTEIN"/>
    <property type="match status" value="1"/>
</dbReference>
<comment type="caution">
    <text evidence="3">The sequence shown here is derived from an EMBL/GenBank/DDBJ whole genome shotgun (WGS) entry which is preliminary data.</text>
</comment>
<keyword evidence="4" id="KW-1185">Reference proteome</keyword>
<sequence>MTEPMILDVAEWSRFEIHVDGKLAGFAQYKVEPGVITFIHTEIDAAYEGQGLGGTLARHALDAVRKRGLAVHPQCPFIRAWIAKHPDYLDVVPVEVRPLYDL</sequence>
<evidence type="ECO:0000313" key="4">
    <source>
        <dbReference type="Proteomes" id="UP001500449"/>
    </source>
</evidence>
<organism evidence="3 4">
    <name type="scientific">Pseudonocardia ailaonensis</name>
    <dbReference type="NCBI Taxonomy" id="367279"/>
    <lineage>
        <taxon>Bacteria</taxon>
        <taxon>Bacillati</taxon>
        <taxon>Actinomycetota</taxon>
        <taxon>Actinomycetes</taxon>
        <taxon>Pseudonocardiales</taxon>
        <taxon>Pseudonocardiaceae</taxon>
        <taxon>Pseudonocardia</taxon>
    </lineage>
</organism>
<dbReference type="EMBL" id="BAAAQK010000003">
    <property type="protein sequence ID" value="GAA1833968.1"/>
    <property type="molecule type" value="Genomic_DNA"/>
</dbReference>
<dbReference type="SUPFAM" id="SSF55729">
    <property type="entry name" value="Acyl-CoA N-acyltransferases (Nat)"/>
    <property type="match status" value="1"/>
</dbReference>
<dbReference type="InterPro" id="IPR031165">
    <property type="entry name" value="GNAT_YJDJ"/>
</dbReference>
<evidence type="ECO:0000259" key="1">
    <source>
        <dbReference type="PROSITE" id="PS51186"/>
    </source>
</evidence>
<dbReference type="InterPro" id="IPR016181">
    <property type="entry name" value="Acyl_CoA_acyltransferase"/>
</dbReference>
<dbReference type="InterPro" id="IPR045057">
    <property type="entry name" value="Gcn5-rel_NAT"/>
</dbReference>
<proteinExistence type="predicted"/>
<accession>A0ABN2MPL4</accession>